<comment type="subcellular location">
    <subcellularLocation>
        <location evidence="1 9">Cell membrane</location>
        <topology evidence="1 9">Multi-pass membrane protein</topology>
    </subcellularLocation>
</comment>
<keyword evidence="8 9" id="KW-0472">Membrane</keyword>
<evidence type="ECO:0000256" key="4">
    <source>
        <dbReference type="ARBA" id="ARBA00022692"/>
    </source>
</evidence>
<keyword evidence="6" id="KW-0653">Protein transport</keyword>
<reference evidence="10 11" key="1">
    <citation type="submission" date="2018-05" db="EMBL/GenBank/DDBJ databases">
        <title>Genomic Encyclopedia of Type Strains, Phase IV (KMG-IV): sequencing the most valuable type-strain genomes for metagenomic binning, comparative biology and taxonomic classification.</title>
        <authorList>
            <person name="Goeker M."/>
        </authorList>
    </citation>
    <scope>NUCLEOTIDE SEQUENCE [LARGE SCALE GENOMIC DNA]</scope>
    <source>
        <strain evidence="10 11">DSM 6462</strain>
    </source>
</reference>
<proteinExistence type="inferred from homology"/>
<evidence type="ECO:0000256" key="1">
    <source>
        <dbReference type="ARBA" id="ARBA00004651"/>
    </source>
</evidence>
<comment type="similarity">
    <text evidence="9">Belongs to the binding-protein-dependent transport system permease family.</text>
</comment>
<dbReference type="RefSeq" id="WP_110375012.1">
    <property type="nucleotide sequence ID" value="NZ_CAKNFM010000006.1"/>
</dbReference>
<feature type="transmembrane region" description="Helical" evidence="9">
    <location>
        <begin position="194"/>
        <end position="217"/>
    </location>
</feature>
<organism evidence="10 11">
    <name type="scientific">Chelatococcus asaccharovorans</name>
    <dbReference type="NCBI Taxonomy" id="28210"/>
    <lineage>
        <taxon>Bacteria</taxon>
        <taxon>Pseudomonadati</taxon>
        <taxon>Pseudomonadota</taxon>
        <taxon>Alphaproteobacteria</taxon>
        <taxon>Hyphomicrobiales</taxon>
        <taxon>Chelatococcaceae</taxon>
        <taxon>Chelatococcus</taxon>
    </lineage>
</organism>
<dbReference type="InterPro" id="IPR000515">
    <property type="entry name" value="MetI-like"/>
</dbReference>
<dbReference type="EMBL" id="QJJK01000005">
    <property type="protein sequence ID" value="PXW58965.1"/>
    <property type="molecule type" value="Genomic_DNA"/>
</dbReference>
<dbReference type="SUPFAM" id="SSF161098">
    <property type="entry name" value="MetI-like"/>
    <property type="match status" value="1"/>
</dbReference>
<keyword evidence="3" id="KW-1003">Cell membrane</keyword>
<dbReference type="PANTHER" id="PTHR43386">
    <property type="entry name" value="OLIGOPEPTIDE TRANSPORT SYSTEM PERMEASE PROTEIN APPC"/>
    <property type="match status" value="1"/>
</dbReference>
<sequence>MSALRRFLRNGTAVIGLLAFLAILAFALLAPVIYPGNPLAIAGAPLRPPGSPNLIAGSDMLGRNVAAGLAYGARVSLVIGLLSALLAIVIGAVLGAVAGYFGRWVDDAIMRFTEFFQIIPSFILLMVLIALMRPSVTATICGIALISWPQVARIVRAEFLVLRRAEFVEAARVQGFTTTHIITREIAPNALSPVIVIGSILVANAILTESALSFLGLGDPNLISWGYMIAASRSAMRLAWWTTVMPGLCIALTVLALNLVGDGLNDAFNRRLGEGGRA</sequence>
<dbReference type="GO" id="GO:0015031">
    <property type="term" value="P:protein transport"/>
    <property type="evidence" value="ECO:0007669"/>
    <property type="project" value="UniProtKB-KW"/>
</dbReference>
<feature type="transmembrane region" description="Helical" evidence="9">
    <location>
        <begin position="238"/>
        <end position="260"/>
    </location>
</feature>
<dbReference type="OrthoDB" id="9766870at2"/>
<evidence type="ECO:0000256" key="2">
    <source>
        <dbReference type="ARBA" id="ARBA00022448"/>
    </source>
</evidence>
<evidence type="ECO:0000313" key="11">
    <source>
        <dbReference type="Proteomes" id="UP000248021"/>
    </source>
</evidence>
<dbReference type="Pfam" id="PF00528">
    <property type="entry name" value="BPD_transp_1"/>
    <property type="match status" value="1"/>
</dbReference>
<dbReference type="GO" id="GO:0015833">
    <property type="term" value="P:peptide transport"/>
    <property type="evidence" value="ECO:0007669"/>
    <property type="project" value="UniProtKB-KW"/>
</dbReference>
<evidence type="ECO:0000256" key="5">
    <source>
        <dbReference type="ARBA" id="ARBA00022856"/>
    </source>
</evidence>
<keyword evidence="5" id="KW-0571">Peptide transport</keyword>
<dbReference type="AlphaFoldDB" id="A0A2V3U7B4"/>
<dbReference type="GO" id="GO:0005886">
    <property type="term" value="C:plasma membrane"/>
    <property type="evidence" value="ECO:0007669"/>
    <property type="project" value="UniProtKB-SubCell"/>
</dbReference>
<keyword evidence="4 9" id="KW-0812">Transmembrane</keyword>
<evidence type="ECO:0000313" key="10">
    <source>
        <dbReference type="EMBL" id="PXW58965.1"/>
    </source>
</evidence>
<evidence type="ECO:0000256" key="7">
    <source>
        <dbReference type="ARBA" id="ARBA00022989"/>
    </source>
</evidence>
<accession>A0A2V3U7B4</accession>
<dbReference type="PANTHER" id="PTHR43386:SF1">
    <property type="entry name" value="D,D-DIPEPTIDE TRANSPORT SYSTEM PERMEASE PROTEIN DDPC-RELATED"/>
    <property type="match status" value="1"/>
</dbReference>
<dbReference type="InterPro" id="IPR050366">
    <property type="entry name" value="BP-dependent_transpt_permease"/>
</dbReference>
<evidence type="ECO:0000256" key="3">
    <source>
        <dbReference type="ARBA" id="ARBA00022475"/>
    </source>
</evidence>
<dbReference type="CDD" id="cd06261">
    <property type="entry name" value="TM_PBP2"/>
    <property type="match status" value="1"/>
</dbReference>
<dbReference type="InterPro" id="IPR035906">
    <property type="entry name" value="MetI-like_sf"/>
</dbReference>
<dbReference type="InterPro" id="IPR025966">
    <property type="entry name" value="OppC_N"/>
</dbReference>
<comment type="caution">
    <text evidence="10">The sequence shown here is derived from an EMBL/GenBank/DDBJ whole genome shotgun (WGS) entry which is preliminary data.</text>
</comment>
<dbReference type="PROSITE" id="PS50928">
    <property type="entry name" value="ABC_TM1"/>
    <property type="match status" value="1"/>
</dbReference>
<evidence type="ECO:0000256" key="9">
    <source>
        <dbReference type="RuleBase" id="RU363032"/>
    </source>
</evidence>
<dbReference type="Proteomes" id="UP000248021">
    <property type="component" value="Unassembled WGS sequence"/>
</dbReference>
<dbReference type="Pfam" id="PF12911">
    <property type="entry name" value="OppC_N"/>
    <property type="match status" value="1"/>
</dbReference>
<keyword evidence="11" id="KW-1185">Reference proteome</keyword>
<gene>
    <name evidence="10" type="ORF">C7450_105314</name>
</gene>
<feature type="transmembrane region" description="Helical" evidence="9">
    <location>
        <begin position="12"/>
        <end position="34"/>
    </location>
</feature>
<name>A0A2V3U7B4_9HYPH</name>
<protein>
    <submittedName>
        <fullName evidence="10">Peptide/nickel transport system permease protein</fullName>
    </submittedName>
</protein>
<evidence type="ECO:0000256" key="6">
    <source>
        <dbReference type="ARBA" id="ARBA00022927"/>
    </source>
</evidence>
<keyword evidence="2 9" id="KW-0813">Transport</keyword>
<evidence type="ECO:0000256" key="8">
    <source>
        <dbReference type="ARBA" id="ARBA00023136"/>
    </source>
</evidence>
<dbReference type="GO" id="GO:0055085">
    <property type="term" value="P:transmembrane transport"/>
    <property type="evidence" value="ECO:0007669"/>
    <property type="project" value="InterPro"/>
</dbReference>
<keyword evidence="7 9" id="KW-1133">Transmembrane helix</keyword>
<dbReference type="Gene3D" id="1.10.3720.10">
    <property type="entry name" value="MetI-like"/>
    <property type="match status" value="1"/>
</dbReference>
<feature type="transmembrane region" description="Helical" evidence="9">
    <location>
        <begin position="77"/>
        <end position="101"/>
    </location>
</feature>